<dbReference type="Pfam" id="PF06110">
    <property type="entry name" value="TXD17-like_Trx"/>
    <property type="match status" value="1"/>
</dbReference>
<feature type="domain" description="Thioredoxin" evidence="2">
    <location>
        <begin position="23"/>
        <end position="101"/>
    </location>
</feature>
<comment type="similarity">
    <text evidence="1">Belongs to the thioredoxin family.</text>
</comment>
<dbReference type="AlphaFoldDB" id="A0A8H6RE42"/>
<evidence type="ECO:0000259" key="2">
    <source>
        <dbReference type="Pfam" id="PF06110"/>
    </source>
</evidence>
<reference evidence="3" key="1">
    <citation type="submission" date="2020-04" db="EMBL/GenBank/DDBJ databases">
        <title>Draft genome resource of the tomato pathogen Pseudocercospora fuligena.</title>
        <authorList>
            <person name="Zaccaron A."/>
        </authorList>
    </citation>
    <scope>NUCLEOTIDE SEQUENCE</scope>
    <source>
        <strain evidence="3">PF001</strain>
    </source>
</reference>
<dbReference type="InterPro" id="IPR010357">
    <property type="entry name" value="TXNDC17_dom"/>
</dbReference>
<evidence type="ECO:0000313" key="3">
    <source>
        <dbReference type="EMBL" id="KAF7189293.1"/>
    </source>
</evidence>
<evidence type="ECO:0000256" key="1">
    <source>
        <dbReference type="ARBA" id="ARBA00008987"/>
    </source>
</evidence>
<dbReference type="GO" id="GO:0047134">
    <property type="term" value="F:protein-disulfide reductase [NAD(P)H] activity"/>
    <property type="evidence" value="ECO:0007669"/>
    <property type="project" value="InterPro"/>
</dbReference>
<dbReference type="InterPro" id="IPR036249">
    <property type="entry name" value="Thioredoxin-like_sf"/>
</dbReference>
<organism evidence="3 4">
    <name type="scientific">Pseudocercospora fuligena</name>
    <dbReference type="NCBI Taxonomy" id="685502"/>
    <lineage>
        <taxon>Eukaryota</taxon>
        <taxon>Fungi</taxon>
        <taxon>Dikarya</taxon>
        <taxon>Ascomycota</taxon>
        <taxon>Pezizomycotina</taxon>
        <taxon>Dothideomycetes</taxon>
        <taxon>Dothideomycetidae</taxon>
        <taxon>Mycosphaerellales</taxon>
        <taxon>Mycosphaerellaceae</taxon>
        <taxon>Pseudocercospora</taxon>
    </lineage>
</organism>
<dbReference type="Gene3D" id="3.40.30.10">
    <property type="entry name" value="Glutaredoxin"/>
    <property type="match status" value="1"/>
</dbReference>
<comment type="caution">
    <text evidence="3">The sequence shown here is derived from an EMBL/GenBank/DDBJ whole genome shotgun (WGS) entry which is preliminary data.</text>
</comment>
<dbReference type="Proteomes" id="UP000660729">
    <property type="component" value="Unassembled WGS sequence"/>
</dbReference>
<dbReference type="InterPro" id="IPR045108">
    <property type="entry name" value="TXNDC17-like"/>
</dbReference>
<gene>
    <name evidence="3" type="ORF">HII31_09446</name>
</gene>
<sequence>MPFSYFTGQDWGGMQALPIPQDGALYLVFISSKDPHSGQPWCPDVRLALPILETTFVHNDLMAIFVQVGQPEAWRDANNPWRKDPWRIINIPTVARYERNVAGEVKEVGRLIEKNILDGQRLQQLVWRKNDQGIYAIDHGV</sequence>
<protein>
    <submittedName>
        <fullName evidence="3">Thioredoxin domain-containing protein C21C3.12c</fullName>
    </submittedName>
</protein>
<proteinExistence type="inferred from homology"/>
<dbReference type="GO" id="GO:0005829">
    <property type="term" value="C:cytosol"/>
    <property type="evidence" value="ECO:0007669"/>
    <property type="project" value="TreeGrafter"/>
</dbReference>
<keyword evidence="4" id="KW-1185">Reference proteome</keyword>
<dbReference type="OrthoDB" id="78947at2759"/>
<accession>A0A8H6RE42</accession>
<dbReference type="PANTHER" id="PTHR12452:SF0">
    <property type="entry name" value="THIOREDOXIN DOMAIN-CONTAINING PROTEIN 17"/>
    <property type="match status" value="1"/>
</dbReference>
<dbReference type="PANTHER" id="PTHR12452">
    <property type="entry name" value="42-9-9 PROTEIN-RELATED"/>
    <property type="match status" value="1"/>
</dbReference>
<dbReference type="EMBL" id="JABCIY010000193">
    <property type="protein sequence ID" value="KAF7189293.1"/>
    <property type="molecule type" value="Genomic_DNA"/>
</dbReference>
<dbReference type="SUPFAM" id="SSF52833">
    <property type="entry name" value="Thioredoxin-like"/>
    <property type="match status" value="1"/>
</dbReference>
<name>A0A8H6RE42_9PEZI</name>
<evidence type="ECO:0000313" key="4">
    <source>
        <dbReference type="Proteomes" id="UP000660729"/>
    </source>
</evidence>